<accession>A0A4Z2H1P5</accession>
<name>A0A4Z2H1P5_9TELE</name>
<evidence type="ECO:0000313" key="2">
    <source>
        <dbReference type="Proteomes" id="UP000314294"/>
    </source>
</evidence>
<evidence type="ECO:0000313" key="1">
    <source>
        <dbReference type="EMBL" id="TNN59003.1"/>
    </source>
</evidence>
<sequence>MLTVNARFRFDPTLTCDADLGRPFGGAVEHALFDLLHVGDVGGLGGGEHLLDEFEDLWLVPLADLHAVFENHDDVLGSVLRAVFGALLCCSWVLDVRAEVMPAFLEF</sequence>
<reference evidence="1 2" key="1">
    <citation type="submission" date="2019-03" db="EMBL/GenBank/DDBJ databases">
        <title>First draft genome of Liparis tanakae, snailfish: a comprehensive survey of snailfish specific genes.</title>
        <authorList>
            <person name="Kim W."/>
            <person name="Song I."/>
            <person name="Jeong J.-H."/>
            <person name="Kim D."/>
            <person name="Kim S."/>
            <person name="Ryu S."/>
            <person name="Song J.Y."/>
            <person name="Lee S.K."/>
        </authorList>
    </citation>
    <scope>NUCLEOTIDE SEQUENCE [LARGE SCALE GENOMIC DNA]</scope>
    <source>
        <tissue evidence="1">Muscle</tissue>
    </source>
</reference>
<protein>
    <submittedName>
        <fullName evidence="1">Uncharacterized protein</fullName>
    </submittedName>
</protein>
<gene>
    <name evidence="1" type="ORF">EYF80_030741</name>
</gene>
<proteinExistence type="predicted"/>
<dbReference type="Proteomes" id="UP000314294">
    <property type="component" value="Unassembled WGS sequence"/>
</dbReference>
<organism evidence="1 2">
    <name type="scientific">Liparis tanakae</name>
    <name type="common">Tanaka's snailfish</name>
    <dbReference type="NCBI Taxonomy" id="230148"/>
    <lineage>
        <taxon>Eukaryota</taxon>
        <taxon>Metazoa</taxon>
        <taxon>Chordata</taxon>
        <taxon>Craniata</taxon>
        <taxon>Vertebrata</taxon>
        <taxon>Euteleostomi</taxon>
        <taxon>Actinopterygii</taxon>
        <taxon>Neopterygii</taxon>
        <taxon>Teleostei</taxon>
        <taxon>Neoteleostei</taxon>
        <taxon>Acanthomorphata</taxon>
        <taxon>Eupercaria</taxon>
        <taxon>Perciformes</taxon>
        <taxon>Cottioidei</taxon>
        <taxon>Cottales</taxon>
        <taxon>Liparidae</taxon>
        <taxon>Liparis</taxon>
    </lineage>
</organism>
<comment type="caution">
    <text evidence="1">The sequence shown here is derived from an EMBL/GenBank/DDBJ whole genome shotgun (WGS) entry which is preliminary data.</text>
</comment>
<dbReference type="AlphaFoldDB" id="A0A4Z2H1P5"/>
<keyword evidence="2" id="KW-1185">Reference proteome</keyword>
<dbReference type="EMBL" id="SRLO01000365">
    <property type="protein sequence ID" value="TNN59003.1"/>
    <property type="molecule type" value="Genomic_DNA"/>
</dbReference>